<feature type="transmembrane region" description="Helical" evidence="6">
    <location>
        <begin position="192"/>
        <end position="220"/>
    </location>
</feature>
<dbReference type="AlphaFoldDB" id="A0A7E4ULE0"/>
<evidence type="ECO:0000259" key="7">
    <source>
        <dbReference type="PROSITE" id="PS50262"/>
    </source>
</evidence>
<dbReference type="PRINTS" id="PR00237">
    <property type="entry name" value="GPCRRHODOPSN"/>
</dbReference>
<feature type="region of interest" description="Disordered" evidence="5">
    <location>
        <begin position="403"/>
        <end position="427"/>
    </location>
</feature>
<evidence type="ECO:0000256" key="2">
    <source>
        <dbReference type="ARBA" id="ARBA00022692"/>
    </source>
</evidence>
<dbReference type="SUPFAM" id="SSF81321">
    <property type="entry name" value="Family A G protein-coupled receptor-like"/>
    <property type="match status" value="1"/>
</dbReference>
<feature type="transmembrane region" description="Helical" evidence="6">
    <location>
        <begin position="334"/>
        <end position="356"/>
    </location>
</feature>
<feature type="transmembrane region" description="Helical" evidence="6">
    <location>
        <begin position="135"/>
        <end position="151"/>
    </location>
</feature>
<evidence type="ECO:0000256" key="6">
    <source>
        <dbReference type="SAM" id="Phobius"/>
    </source>
</evidence>
<dbReference type="Proteomes" id="UP000492821">
    <property type="component" value="Unassembled WGS sequence"/>
</dbReference>
<feature type="transmembrane region" description="Helical" evidence="6">
    <location>
        <begin position="12"/>
        <end position="34"/>
    </location>
</feature>
<accession>A0A7E4ULE0</accession>
<dbReference type="Gene3D" id="1.20.1070.10">
    <property type="entry name" value="Rhodopsin 7-helix transmembrane proteins"/>
    <property type="match status" value="1"/>
</dbReference>
<dbReference type="PROSITE" id="PS50262">
    <property type="entry name" value="G_PROTEIN_RECEP_F1_2"/>
    <property type="match status" value="1"/>
</dbReference>
<dbReference type="PANTHER" id="PTHR47023:SF1">
    <property type="entry name" value="SEX PEPTIDE RECEPTOR"/>
    <property type="match status" value="1"/>
</dbReference>
<feature type="compositionally biased region" description="Polar residues" evidence="5">
    <location>
        <begin position="408"/>
        <end position="420"/>
    </location>
</feature>
<reference evidence="8" key="1">
    <citation type="journal article" date="2013" name="Genetics">
        <title>The draft genome and transcriptome of Panagrellus redivivus are shaped by the harsh demands of a free-living lifestyle.</title>
        <authorList>
            <person name="Srinivasan J."/>
            <person name="Dillman A.R."/>
            <person name="Macchietto M.G."/>
            <person name="Heikkinen L."/>
            <person name="Lakso M."/>
            <person name="Fracchia K.M."/>
            <person name="Antoshechkin I."/>
            <person name="Mortazavi A."/>
            <person name="Wong G."/>
            <person name="Sternberg P.W."/>
        </authorList>
    </citation>
    <scope>NUCLEOTIDE SEQUENCE [LARGE SCALE GENOMIC DNA]</scope>
    <source>
        <strain evidence="8">MT8872</strain>
    </source>
</reference>
<evidence type="ECO:0000256" key="3">
    <source>
        <dbReference type="ARBA" id="ARBA00022989"/>
    </source>
</evidence>
<evidence type="ECO:0000313" key="8">
    <source>
        <dbReference type="Proteomes" id="UP000492821"/>
    </source>
</evidence>
<dbReference type="InterPro" id="IPR000276">
    <property type="entry name" value="GPCR_Rhodpsn"/>
</dbReference>
<keyword evidence="4 6" id="KW-0472">Membrane</keyword>
<feature type="transmembrane region" description="Helical" evidence="6">
    <location>
        <begin position="89"/>
        <end position="114"/>
    </location>
</feature>
<evidence type="ECO:0000256" key="1">
    <source>
        <dbReference type="ARBA" id="ARBA00004370"/>
    </source>
</evidence>
<evidence type="ECO:0000256" key="4">
    <source>
        <dbReference type="ARBA" id="ARBA00023136"/>
    </source>
</evidence>
<dbReference type="WBParaSite" id="Pan_g10155.t1">
    <property type="protein sequence ID" value="Pan_g10155.t1"/>
    <property type="gene ID" value="Pan_g10155"/>
</dbReference>
<proteinExistence type="predicted"/>
<keyword evidence="3 6" id="KW-1133">Transmembrane helix</keyword>
<name>A0A7E4ULE0_PANRE</name>
<evidence type="ECO:0000313" key="9">
    <source>
        <dbReference type="WBParaSite" id="Pan_g10155.t1"/>
    </source>
</evidence>
<keyword evidence="8" id="KW-1185">Reference proteome</keyword>
<keyword evidence="2 6" id="KW-0812">Transmembrane</keyword>
<dbReference type="InterPro" id="IPR017452">
    <property type="entry name" value="GPCR_Rhodpsn_7TM"/>
</dbReference>
<dbReference type="GO" id="GO:0016020">
    <property type="term" value="C:membrane"/>
    <property type="evidence" value="ECO:0007669"/>
    <property type="project" value="UniProtKB-SubCell"/>
</dbReference>
<reference evidence="9" key="2">
    <citation type="submission" date="2020-10" db="UniProtKB">
        <authorList>
            <consortium name="WormBaseParasite"/>
        </authorList>
    </citation>
    <scope>IDENTIFICATION</scope>
</reference>
<feature type="transmembrane region" description="Helical" evidence="6">
    <location>
        <begin position="291"/>
        <end position="314"/>
    </location>
</feature>
<comment type="subcellular location">
    <subcellularLocation>
        <location evidence="1">Membrane</location>
    </subcellularLocation>
</comment>
<feature type="transmembrane region" description="Helical" evidence="6">
    <location>
        <begin position="46"/>
        <end position="69"/>
    </location>
</feature>
<protein>
    <submittedName>
        <fullName evidence="9">G_PROTEIN_RECEP_F1_2 domain-containing protein</fullName>
    </submittedName>
</protein>
<evidence type="ECO:0000256" key="5">
    <source>
        <dbReference type="SAM" id="MobiDB-lite"/>
    </source>
</evidence>
<dbReference type="CDD" id="cd14978">
    <property type="entry name" value="7tmA_FMRFamide_R-like"/>
    <property type="match status" value="1"/>
</dbReference>
<sequence>MQVPLDLALYLYGYFMPIIVAITVASNSFIVLVLSHRHLRTPTNLVMLAMAVTELLTGLSCLPWLLYYYTFSGYEVDENQGLPPFWCTMFPYMASYLPSIFHTAAIWLTVYLAVQRYIYICMPKLVRDYCTNRRSKHAIAFICIIAIWIYAPELFATYNMSYLHQYNGTNEVRRVCLRVQSSLLRYVGSNNYYYLIYAFHTLVSHTVPCILLVIFTWKLIVAIREADKRHAYLTNGTNSKRRYTVTTESPTAETNSSGLSLSLRHFKRMSKLRGSISESRRVQGLKQNTRMLIVVILLFLVTEIPAAMIFSLHVSTVAFKITFIQKQYTLLNKLLIVRNVLIVMSYPFRFAIYCGMSQQFREVVRSMLTERVFFPCDKKAQHFGRPGGAAKPTNETIQLSDDRRIGSDGQNFESWVQKPSPSEDRPRGSFLCETLLESATLLQSPAALALQQANE</sequence>
<dbReference type="PANTHER" id="PTHR47023">
    <property type="entry name" value="SEX PEPTIDE RECEPTOR"/>
    <property type="match status" value="1"/>
</dbReference>
<dbReference type="Pfam" id="PF00001">
    <property type="entry name" value="7tm_1"/>
    <property type="match status" value="1"/>
</dbReference>
<dbReference type="InterPro" id="IPR053071">
    <property type="entry name" value="GPCR1-related_rcpt"/>
</dbReference>
<organism evidence="8 9">
    <name type="scientific">Panagrellus redivivus</name>
    <name type="common">Microworm</name>
    <dbReference type="NCBI Taxonomy" id="6233"/>
    <lineage>
        <taxon>Eukaryota</taxon>
        <taxon>Metazoa</taxon>
        <taxon>Ecdysozoa</taxon>
        <taxon>Nematoda</taxon>
        <taxon>Chromadorea</taxon>
        <taxon>Rhabditida</taxon>
        <taxon>Tylenchina</taxon>
        <taxon>Panagrolaimomorpha</taxon>
        <taxon>Panagrolaimoidea</taxon>
        <taxon>Panagrolaimidae</taxon>
        <taxon>Panagrellus</taxon>
    </lineage>
</organism>
<dbReference type="GO" id="GO:0004930">
    <property type="term" value="F:G protein-coupled receptor activity"/>
    <property type="evidence" value="ECO:0007669"/>
    <property type="project" value="InterPro"/>
</dbReference>
<feature type="domain" description="G-protein coupled receptors family 1 profile" evidence="7">
    <location>
        <begin position="26"/>
        <end position="353"/>
    </location>
</feature>